<evidence type="ECO:0000256" key="4">
    <source>
        <dbReference type="ARBA" id="ARBA00023277"/>
    </source>
</evidence>
<dbReference type="InterPro" id="IPR023214">
    <property type="entry name" value="HAD_sf"/>
</dbReference>
<dbReference type="Pfam" id="PF13419">
    <property type="entry name" value="HAD_2"/>
    <property type="match status" value="1"/>
</dbReference>
<keyword evidence="2 5" id="KW-0378">Hydrolase</keyword>
<reference evidence="5" key="1">
    <citation type="journal article" date="2017" name="Appl. Environ. Microbiol.">
        <title>Molecular characterization of an Endozoicomonas-like organism causing infection in king scallop Pecten maximus L.</title>
        <authorList>
            <person name="Cano I."/>
            <person name="van Aerle R."/>
            <person name="Ross S."/>
            <person name="Verner-Jeffreys D.W."/>
            <person name="Paley R.K."/>
            <person name="Rimmer G."/>
            <person name="Ryder D."/>
            <person name="Hooper P."/>
            <person name="Stone D."/>
            <person name="Feist S.W."/>
        </authorList>
    </citation>
    <scope>NUCLEOTIDE SEQUENCE</scope>
</reference>
<dbReference type="Gene3D" id="1.10.150.240">
    <property type="entry name" value="Putative phosphatase, domain 2"/>
    <property type="match status" value="1"/>
</dbReference>
<dbReference type="GO" id="GO:0008967">
    <property type="term" value="F:phosphoglycolate phosphatase activity"/>
    <property type="evidence" value="ECO:0007669"/>
    <property type="project" value="UniProtKB-EC"/>
</dbReference>
<dbReference type="EC" id="3.1.3.18" evidence="5"/>
<keyword evidence="4" id="KW-0119">Carbohydrate metabolism</keyword>
<dbReference type="EMBL" id="NSIT01000022">
    <property type="protein sequence ID" value="PJE80311.1"/>
    <property type="molecule type" value="Genomic_DNA"/>
</dbReference>
<gene>
    <name evidence="5" type="primary">cbbZC</name>
    <name evidence="5" type="ORF">CI610_00690</name>
</gene>
<dbReference type="InterPro" id="IPR050155">
    <property type="entry name" value="HAD-like_hydrolase_sf"/>
</dbReference>
<comment type="caution">
    <text evidence="5">The sequence shown here is derived from an EMBL/GenBank/DDBJ whole genome shotgun (WGS) entry which is preliminary data.</text>
</comment>
<accession>A0A2H9TAP4</accession>
<dbReference type="Gene3D" id="3.40.50.1000">
    <property type="entry name" value="HAD superfamily/HAD-like"/>
    <property type="match status" value="1"/>
</dbReference>
<dbReference type="SFLD" id="SFLDS00003">
    <property type="entry name" value="Haloacid_Dehalogenase"/>
    <property type="match status" value="1"/>
</dbReference>
<proteinExistence type="predicted"/>
<dbReference type="InterPro" id="IPR006439">
    <property type="entry name" value="HAD-SF_hydro_IA"/>
</dbReference>
<evidence type="ECO:0000256" key="3">
    <source>
        <dbReference type="ARBA" id="ARBA00022842"/>
    </source>
</evidence>
<organism evidence="5">
    <name type="scientific">invertebrate metagenome</name>
    <dbReference type="NCBI Taxonomy" id="1711999"/>
    <lineage>
        <taxon>unclassified sequences</taxon>
        <taxon>metagenomes</taxon>
        <taxon>organismal metagenomes</taxon>
    </lineage>
</organism>
<dbReference type="SFLD" id="SFLDG01129">
    <property type="entry name" value="C1.5:_HAD__Beta-PGM__Phosphata"/>
    <property type="match status" value="1"/>
</dbReference>
<dbReference type="GO" id="GO:0005829">
    <property type="term" value="C:cytosol"/>
    <property type="evidence" value="ECO:0007669"/>
    <property type="project" value="TreeGrafter"/>
</dbReference>
<dbReference type="InterPro" id="IPR036412">
    <property type="entry name" value="HAD-like_sf"/>
</dbReference>
<evidence type="ECO:0000313" key="5">
    <source>
        <dbReference type="EMBL" id="PJE80311.1"/>
    </source>
</evidence>
<dbReference type="NCBIfam" id="TIGR01509">
    <property type="entry name" value="HAD-SF-IA-v3"/>
    <property type="match status" value="1"/>
</dbReference>
<name>A0A2H9TAP4_9ZZZZ</name>
<dbReference type="GO" id="GO:0046872">
    <property type="term" value="F:metal ion binding"/>
    <property type="evidence" value="ECO:0007669"/>
    <property type="project" value="UniProtKB-KW"/>
</dbReference>
<dbReference type="GO" id="GO:0006281">
    <property type="term" value="P:DNA repair"/>
    <property type="evidence" value="ECO:0007669"/>
    <property type="project" value="TreeGrafter"/>
</dbReference>
<keyword evidence="1" id="KW-0479">Metal-binding</keyword>
<evidence type="ECO:0000256" key="2">
    <source>
        <dbReference type="ARBA" id="ARBA00022801"/>
    </source>
</evidence>
<evidence type="ECO:0000256" key="1">
    <source>
        <dbReference type="ARBA" id="ARBA00022723"/>
    </source>
</evidence>
<protein>
    <submittedName>
        <fullName evidence="5">Phosphoglycolate phosphatase, chromosomal</fullName>
        <ecNumber evidence="5">3.1.3.18</ecNumber>
    </submittedName>
</protein>
<dbReference type="AlphaFoldDB" id="A0A2H9TAP4"/>
<keyword evidence="3" id="KW-0460">Magnesium</keyword>
<dbReference type="PANTHER" id="PTHR43434:SF23">
    <property type="entry name" value="PHOSPHOGLYCOLATE PHOSPHATASE"/>
    <property type="match status" value="1"/>
</dbReference>
<dbReference type="InterPro" id="IPR041492">
    <property type="entry name" value="HAD_2"/>
</dbReference>
<dbReference type="PANTHER" id="PTHR43434">
    <property type="entry name" value="PHOSPHOGLYCOLATE PHOSPHATASE"/>
    <property type="match status" value="1"/>
</dbReference>
<dbReference type="SUPFAM" id="SSF56784">
    <property type="entry name" value="HAD-like"/>
    <property type="match status" value="1"/>
</dbReference>
<dbReference type="InterPro" id="IPR023198">
    <property type="entry name" value="PGP-like_dom2"/>
</dbReference>
<sequence>MTVDTLPLDTRVRPLEAVFFDLDGTLMDTAPDFIVVVNSLRARCHLKPLPAEMIRQYVSAGALALVLKSLGIHPNSPDAALWRQRLIDAYQELVNNYERPQPAQIYKGLDRVLRTLETRHIPWGVVTNKPKDLAKPLIAQSGLSDICQTLVCPEDVTHSKPDPESLLLACRQVGCSTESALYIGDHSRDIEAGRRAGMKTMAALYGYIPEGENPSIWEADYYLNSSDDLLGWFEHQQWLL</sequence>
<dbReference type="NCBIfam" id="TIGR01549">
    <property type="entry name" value="HAD-SF-IA-v1"/>
    <property type="match status" value="1"/>
</dbReference>